<evidence type="ECO:0000313" key="2">
    <source>
        <dbReference type="Proteomes" id="UP000236959"/>
    </source>
</evidence>
<evidence type="ECO:0000313" key="1">
    <source>
        <dbReference type="EMBL" id="POF31133.1"/>
    </source>
</evidence>
<proteinExistence type="predicted"/>
<dbReference type="EMBL" id="PPCN01000005">
    <property type="protein sequence ID" value="POF31133.1"/>
    <property type="molecule type" value="Genomic_DNA"/>
</dbReference>
<organism evidence="1 2">
    <name type="scientific">Roseibium marinum</name>
    <dbReference type="NCBI Taxonomy" id="281252"/>
    <lineage>
        <taxon>Bacteria</taxon>
        <taxon>Pseudomonadati</taxon>
        <taxon>Pseudomonadota</taxon>
        <taxon>Alphaproteobacteria</taxon>
        <taxon>Hyphomicrobiales</taxon>
        <taxon>Stappiaceae</taxon>
        <taxon>Roseibium</taxon>
    </lineage>
</organism>
<dbReference type="CDD" id="cd11533">
    <property type="entry name" value="NTP-PPase_Af0060_like"/>
    <property type="match status" value="1"/>
</dbReference>
<dbReference type="RefSeq" id="WP_103223066.1">
    <property type="nucleotide sequence ID" value="NZ_PPCN01000005.1"/>
</dbReference>
<dbReference type="Proteomes" id="UP000236959">
    <property type="component" value="Unassembled WGS sequence"/>
</dbReference>
<name>A0A2S3UU82_9HYPH</name>
<keyword evidence="2" id="KW-1185">Reference proteome</keyword>
<protein>
    <recommendedName>
        <fullName evidence="3">MazG nucleotide pyrophosphohydrolase domain-containing protein</fullName>
    </recommendedName>
</protein>
<dbReference type="OrthoDB" id="7679092at2"/>
<dbReference type="InterPro" id="IPR044548">
    <property type="entry name" value="AF0060_NTP-PPase_MazG-like"/>
</dbReference>
<dbReference type="Gene3D" id="1.10.287.1080">
    <property type="entry name" value="MazG-like"/>
    <property type="match status" value="1"/>
</dbReference>
<gene>
    <name evidence="1" type="ORF">CLV41_105314</name>
</gene>
<evidence type="ECO:0008006" key="3">
    <source>
        <dbReference type="Google" id="ProtNLM"/>
    </source>
</evidence>
<sequence>MFNIFELTQKDPKTLQERALKLAEEAGELAQAVLSVTGAPGSGYKNHSLADVREEAVDAAIVALSILAQACSSREEFDTELERFMTLKCAKWREN</sequence>
<reference evidence="1 2" key="1">
    <citation type="submission" date="2018-01" db="EMBL/GenBank/DDBJ databases">
        <title>Genomic Encyclopedia of Archaeal and Bacterial Type Strains, Phase II (KMG-II): from individual species to whole genera.</title>
        <authorList>
            <person name="Goeker M."/>
        </authorList>
    </citation>
    <scope>NUCLEOTIDE SEQUENCE [LARGE SCALE GENOMIC DNA]</scope>
    <source>
        <strain evidence="1 2">DSM 17023</strain>
    </source>
</reference>
<dbReference type="AlphaFoldDB" id="A0A2S3UU82"/>
<accession>A0A2S3UU82</accession>
<comment type="caution">
    <text evidence="1">The sequence shown here is derived from an EMBL/GenBank/DDBJ whole genome shotgun (WGS) entry which is preliminary data.</text>
</comment>
<dbReference type="SUPFAM" id="SSF101386">
    <property type="entry name" value="all-alpha NTP pyrophosphatases"/>
    <property type="match status" value="1"/>
</dbReference>